<evidence type="ECO:0000259" key="2">
    <source>
        <dbReference type="Pfam" id="PF05569"/>
    </source>
</evidence>
<dbReference type="Proteomes" id="UP000027982">
    <property type="component" value="Chromosome"/>
</dbReference>
<dbReference type="PANTHER" id="PTHR34978">
    <property type="entry name" value="POSSIBLE SENSOR-TRANSDUCER PROTEIN BLAR"/>
    <property type="match status" value="1"/>
</dbReference>
<proteinExistence type="predicted"/>
<keyword evidence="1" id="KW-0472">Membrane</keyword>
<protein>
    <submittedName>
        <fullName evidence="3">TonB family protein</fullName>
    </submittedName>
</protein>
<feature type="transmembrane region" description="Helical" evidence="1">
    <location>
        <begin position="100"/>
        <end position="118"/>
    </location>
</feature>
<name>A0A068NR57_FIMGI</name>
<feature type="transmembrane region" description="Helical" evidence="1">
    <location>
        <begin position="38"/>
        <end position="59"/>
    </location>
</feature>
<feature type="transmembrane region" description="Helical" evidence="1">
    <location>
        <begin position="280"/>
        <end position="298"/>
    </location>
</feature>
<feature type="transmembrane region" description="Helical" evidence="1">
    <location>
        <begin position="189"/>
        <end position="210"/>
    </location>
</feature>
<keyword evidence="1" id="KW-0812">Transmembrane</keyword>
<dbReference type="PANTHER" id="PTHR34978:SF3">
    <property type="entry name" value="SLR0241 PROTEIN"/>
    <property type="match status" value="1"/>
</dbReference>
<dbReference type="OrthoDB" id="9804799at2"/>
<feature type="transmembrane region" description="Helical" evidence="1">
    <location>
        <begin position="6"/>
        <end position="26"/>
    </location>
</feature>
<dbReference type="Pfam" id="PF05569">
    <property type="entry name" value="Peptidase_M56"/>
    <property type="match status" value="1"/>
</dbReference>
<feature type="domain" description="Peptidase M56" evidence="2">
    <location>
        <begin position="6"/>
        <end position="268"/>
    </location>
</feature>
<gene>
    <name evidence="3" type="ORF">OP10G_2504</name>
</gene>
<organism evidence="3 4">
    <name type="scientific">Fimbriimonas ginsengisoli Gsoil 348</name>
    <dbReference type="NCBI Taxonomy" id="661478"/>
    <lineage>
        <taxon>Bacteria</taxon>
        <taxon>Bacillati</taxon>
        <taxon>Armatimonadota</taxon>
        <taxon>Fimbriimonadia</taxon>
        <taxon>Fimbriimonadales</taxon>
        <taxon>Fimbriimonadaceae</taxon>
        <taxon>Fimbriimonas</taxon>
    </lineage>
</organism>
<dbReference type="eggNOG" id="COG4219">
    <property type="taxonomic scope" value="Bacteria"/>
</dbReference>
<dbReference type="AlphaFoldDB" id="A0A068NR57"/>
<dbReference type="InterPro" id="IPR052173">
    <property type="entry name" value="Beta-lactam_resp_regulator"/>
</dbReference>
<dbReference type="EMBL" id="CP007139">
    <property type="protein sequence ID" value="AIE85872.1"/>
    <property type="molecule type" value="Genomic_DNA"/>
</dbReference>
<evidence type="ECO:0000313" key="4">
    <source>
        <dbReference type="Proteomes" id="UP000027982"/>
    </source>
</evidence>
<dbReference type="CDD" id="cd07341">
    <property type="entry name" value="M56_BlaR1_MecR1_like"/>
    <property type="match status" value="1"/>
</dbReference>
<dbReference type="HOGENOM" id="CLU_484631_0_0_0"/>
<keyword evidence="4" id="KW-1185">Reference proteome</keyword>
<evidence type="ECO:0000256" key="1">
    <source>
        <dbReference type="SAM" id="Phobius"/>
    </source>
</evidence>
<dbReference type="STRING" id="661478.OP10G_2504"/>
<dbReference type="InterPro" id="IPR008756">
    <property type="entry name" value="Peptidase_M56"/>
</dbReference>
<dbReference type="RefSeq" id="WP_025225568.1">
    <property type="nucleotide sequence ID" value="NZ_CP007139.1"/>
</dbReference>
<reference evidence="3 4" key="1">
    <citation type="journal article" date="2014" name="PLoS ONE">
        <title>The first complete genome sequence of the class fimbriimonadia in the phylum armatimonadetes.</title>
        <authorList>
            <person name="Hu Z.Y."/>
            <person name="Wang Y.Z."/>
            <person name="Im W.T."/>
            <person name="Wang S.Y."/>
            <person name="Zhao G.P."/>
            <person name="Zheng H.J."/>
            <person name="Quan Z.X."/>
        </authorList>
    </citation>
    <scope>NUCLEOTIDE SEQUENCE [LARGE SCALE GENOMIC DNA]</scope>
    <source>
        <strain evidence="3">Gsoil 348</strain>
    </source>
</reference>
<keyword evidence="1" id="KW-1133">Transmembrane helix</keyword>
<feature type="transmembrane region" description="Helical" evidence="1">
    <location>
        <begin position="148"/>
        <end position="169"/>
    </location>
</feature>
<dbReference type="KEGG" id="fgi:OP10G_2504"/>
<accession>A0A068NR57</accession>
<sequence length="562" mass="63279">MIGDQLIQAALQGTVGVIAVGAVTRLIPSLRPNVRCWLWRLAAVKFGLGLIGAVAIPILSPEPLSLPADTAPISMQSSPGPLTIAPHVAHATSTPDTGGVLLSIWLIGAAMALVRLVFQVVWAKRLLAAVNQETQVIRGIRVSRHRSVSTPMLVGWVSPTILLPTTMNYDHAEAALAHEIAHARRYDAVWAVIMSFLGAAFWWMPTFWIARWKAQEEAELACDEFAIRDTSCSPDTYAEMLLRYSGNRHRAVSQALSGPARSLKRRILAMQTLDRRTPRYALALVLPVVLALVPWTAVARPTKPPEAGSQPSIVTQWSQYLLGESWVQSELKVTDEERGRLATINEDFMRRIRDLGNKLADMTKRQVSNRDRYAYDVPVRTKIFTDLRDGSLALLTDEQRGRLRQLATQYIGEHALTSPPVAAEAKLSPDTSAEIKHLSEKYQAQIKELKASLFVMASSHDERKLTPTERKRYNLLKKQLLEASGSHRQRLFTEYWRLEMKTVPRARPRTQEDVDRVRLQGLQVKAAWNEAIRKVLKPDERSRWEAMLGKRIPMKRLPYSWE</sequence>
<evidence type="ECO:0000313" key="3">
    <source>
        <dbReference type="EMBL" id="AIE85872.1"/>
    </source>
</evidence>